<evidence type="ECO:0008006" key="3">
    <source>
        <dbReference type="Google" id="ProtNLM"/>
    </source>
</evidence>
<dbReference type="AlphaFoldDB" id="A0AAP0EZT0"/>
<dbReference type="EMBL" id="JBBNAG010000010">
    <property type="protein sequence ID" value="KAK9099753.1"/>
    <property type="molecule type" value="Genomic_DNA"/>
</dbReference>
<dbReference type="PANTHER" id="PTHR36708:SF1">
    <property type="entry name" value="SUCCINATE DEHYDROGENASE SUBUNIT 6, MITOCHONDRIAL"/>
    <property type="match status" value="1"/>
</dbReference>
<proteinExistence type="predicted"/>
<keyword evidence="2" id="KW-1185">Reference proteome</keyword>
<protein>
    <recommendedName>
        <fullName evidence="3">Succinate dehydrogenase subunit 6, mitochondrial</fullName>
    </recommendedName>
</protein>
<comment type="caution">
    <text evidence="1">The sequence shown here is derived from an EMBL/GenBank/DDBJ whole genome shotgun (WGS) entry which is preliminary data.</text>
</comment>
<dbReference type="InterPro" id="IPR034574">
    <property type="entry name" value="SDH6"/>
</dbReference>
<organism evidence="1 2">
    <name type="scientific">Stephania cephalantha</name>
    <dbReference type="NCBI Taxonomy" id="152367"/>
    <lineage>
        <taxon>Eukaryota</taxon>
        <taxon>Viridiplantae</taxon>
        <taxon>Streptophyta</taxon>
        <taxon>Embryophyta</taxon>
        <taxon>Tracheophyta</taxon>
        <taxon>Spermatophyta</taxon>
        <taxon>Magnoliopsida</taxon>
        <taxon>Ranunculales</taxon>
        <taxon>Menispermaceae</taxon>
        <taxon>Menispermoideae</taxon>
        <taxon>Cissampelideae</taxon>
        <taxon>Stephania</taxon>
    </lineage>
</organism>
<evidence type="ECO:0000313" key="1">
    <source>
        <dbReference type="EMBL" id="KAK9099753.1"/>
    </source>
</evidence>
<dbReference type="GO" id="GO:0045273">
    <property type="term" value="C:respiratory chain complex II (succinate dehydrogenase)"/>
    <property type="evidence" value="ECO:0007669"/>
    <property type="project" value="InterPro"/>
</dbReference>
<name>A0AAP0EZT0_9MAGN</name>
<accession>A0AAP0EZT0</accession>
<evidence type="ECO:0000313" key="2">
    <source>
        <dbReference type="Proteomes" id="UP001419268"/>
    </source>
</evidence>
<reference evidence="1 2" key="1">
    <citation type="submission" date="2024-01" db="EMBL/GenBank/DDBJ databases">
        <title>Genome assemblies of Stephania.</title>
        <authorList>
            <person name="Yang L."/>
        </authorList>
    </citation>
    <scope>NUCLEOTIDE SEQUENCE [LARGE SCALE GENOMIC DNA]</scope>
    <source>
        <strain evidence="1">JXDWG</strain>
        <tissue evidence="1">Leaf</tissue>
    </source>
</reference>
<sequence length="273" mass="30546">MAEADSSSPSSTLDTYLNDFKSFWVERVPSLKLYKKHILDRETPIPPWSASDLEAYIALDPVHGPALKSAREAVKFAATGSAIGALSLGGISWKYSKSPHGALLALGAGAVFGWTFGQEVAGHWLQLYRLDTVTAQDKFLDWWIEKTEGGSMAQKKDLLEEYREFRRLRTAVIMEKCMVKNEPVMCPKPRKRCMRSSVAHADPNVPPELSDILMSKASPTYYSGSPPVRCNNPLIQDTRFREQSVQQNPSFGVWIEGYDPVGDHPRRDKASQQ</sequence>
<dbReference type="PANTHER" id="PTHR36708">
    <property type="entry name" value="SUCCINATE DEHYDROGENASE SUBUNIT 6, MITOCHONDRIAL"/>
    <property type="match status" value="1"/>
</dbReference>
<dbReference type="Proteomes" id="UP001419268">
    <property type="component" value="Unassembled WGS sequence"/>
</dbReference>
<gene>
    <name evidence="1" type="ORF">Scep_023183</name>
</gene>